<protein>
    <submittedName>
        <fullName evidence="1">Uncharacterized protein</fullName>
    </submittedName>
</protein>
<name>A0A4Y2FKC8_ARAVE</name>
<keyword evidence="2" id="KW-1185">Reference proteome</keyword>
<sequence length="92" mass="10681">MSLKPSPLNIIKPDPRYDENLQKLLNEIGSDFSDENNCTDDFLMRVHIRLILNDPNFKMQNANKGLNLLHVNIIIIEEILFSGHSETKRTIY</sequence>
<proteinExistence type="predicted"/>
<reference evidence="1 2" key="1">
    <citation type="journal article" date="2019" name="Sci. Rep.">
        <title>Orb-weaving spider Araneus ventricosus genome elucidates the spidroin gene catalogue.</title>
        <authorList>
            <person name="Kono N."/>
            <person name="Nakamura H."/>
            <person name="Ohtoshi R."/>
            <person name="Moran D.A.P."/>
            <person name="Shinohara A."/>
            <person name="Yoshida Y."/>
            <person name="Fujiwara M."/>
            <person name="Mori M."/>
            <person name="Tomita M."/>
            <person name="Arakawa K."/>
        </authorList>
    </citation>
    <scope>NUCLEOTIDE SEQUENCE [LARGE SCALE GENOMIC DNA]</scope>
</reference>
<organism evidence="1 2">
    <name type="scientific">Araneus ventricosus</name>
    <name type="common">Orbweaver spider</name>
    <name type="synonym">Epeira ventricosa</name>
    <dbReference type="NCBI Taxonomy" id="182803"/>
    <lineage>
        <taxon>Eukaryota</taxon>
        <taxon>Metazoa</taxon>
        <taxon>Ecdysozoa</taxon>
        <taxon>Arthropoda</taxon>
        <taxon>Chelicerata</taxon>
        <taxon>Arachnida</taxon>
        <taxon>Araneae</taxon>
        <taxon>Araneomorphae</taxon>
        <taxon>Entelegynae</taxon>
        <taxon>Araneoidea</taxon>
        <taxon>Araneidae</taxon>
        <taxon>Araneus</taxon>
    </lineage>
</organism>
<gene>
    <name evidence="1" type="ORF">AVEN_196206_1</name>
</gene>
<dbReference type="EMBL" id="BGPR01000968">
    <property type="protein sequence ID" value="GBM41593.1"/>
    <property type="molecule type" value="Genomic_DNA"/>
</dbReference>
<dbReference type="AlphaFoldDB" id="A0A4Y2FKC8"/>
<accession>A0A4Y2FKC8</accession>
<evidence type="ECO:0000313" key="1">
    <source>
        <dbReference type="EMBL" id="GBM41593.1"/>
    </source>
</evidence>
<comment type="caution">
    <text evidence="1">The sequence shown here is derived from an EMBL/GenBank/DDBJ whole genome shotgun (WGS) entry which is preliminary data.</text>
</comment>
<dbReference type="Proteomes" id="UP000499080">
    <property type="component" value="Unassembled WGS sequence"/>
</dbReference>
<evidence type="ECO:0000313" key="2">
    <source>
        <dbReference type="Proteomes" id="UP000499080"/>
    </source>
</evidence>